<evidence type="ECO:0000259" key="3">
    <source>
        <dbReference type="Pfam" id="PF19305"/>
    </source>
</evidence>
<dbReference type="EMBL" id="SGXC01000003">
    <property type="protein sequence ID" value="RZS78046.1"/>
    <property type="molecule type" value="Genomic_DNA"/>
</dbReference>
<keyword evidence="5" id="KW-1185">Reference proteome</keyword>
<dbReference type="InterPro" id="IPR045337">
    <property type="entry name" value="MmgE_PrpD_C"/>
</dbReference>
<dbReference type="PANTHER" id="PTHR16943:SF8">
    <property type="entry name" value="2-METHYLCITRATE DEHYDRATASE"/>
    <property type="match status" value="1"/>
</dbReference>
<evidence type="ECO:0000313" key="4">
    <source>
        <dbReference type="EMBL" id="RZS78046.1"/>
    </source>
</evidence>
<comment type="caution">
    <text evidence="4">The sequence shown here is derived from an EMBL/GenBank/DDBJ whole genome shotgun (WGS) entry which is preliminary data.</text>
</comment>
<dbReference type="RefSeq" id="WP_130360504.1">
    <property type="nucleotide sequence ID" value="NZ_SGXC01000003.1"/>
</dbReference>
<dbReference type="SUPFAM" id="SSF103378">
    <property type="entry name" value="2-methylcitrate dehydratase PrpD"/>
    <property type="match status" value="1"/>
</dbReference>
<dbReference type="OrthoDB" id="8648489at2"/>
<sequence>MSQNSAIVQNEAGADARSVSQRIAAHVAGLRHAALPPTTVEASRRLMLDTLACAWAGRDAPGAPEAHGLVAADGGTAEATVWGYGGKLPAASAAFLNSLFGAALDYDAVNTVHADVCVLPAALAVAERQRASGREFLVAYALGADLASRLGGSITGQHRGWFTTSIYGVFGATAAAARLLRLDEAAVAHAFGIALSQAAGTQQANIEQALTKRLQSAFAARAGVFSALLASRGVTAPREAFEGRFGLFQLYQEGNPLKVLDGLGLSFALEQTNLKKYPTCACSHAALDAAFALIREHDLKPEDVSAIEVVHSPLMHRLVGAPFDPSGNPQVTAQFSVRYALASALLRRRVAIDDIQEAAVLDPAIRAITERIAVVVDEDNKSARAPATVSMQTRHGRLSRTVREFPWSAEAPPSGEELAAKIDACFGYGGDALTPAARKTLIERVRRIEDVDDMSAFFAGVS</sequence>
<dbReference type="Pfam" id="PF19305">
    <property type="entry name" value="MmgE_PrpD_C"/>
    <property type="match status" value="1"/>
</dbReference>
<protein>
    <submittedName>
        <fullName evidence="4">2-methylcitrate dehydratase PrpD</fullName>
    </submittedName>
</protein>
<dbReference type="Proteomes" id="UP000292445">
    <property type="component" value="Unassembled WGS sequence"/>
</dbReference>
<name>A0A4Q7N7M1_9BURK</name>
<proteinExistence type="inferred from homology"/>
<dbReference type="Gene3D" id="3.30.1330.120">
    <property type="entry name" value="2-methylcitrate dehydratase PrpD"/>
    <property type="match status" value="1"/>
</dbReference>
<feature type="domain" description="MmgE/PrpD N-terminal" evidence="2">
    <location>
        <begin position="21"/>
        <end position="258"/>
    </location>
</feature>
<dbReference type="InterPro" id="IPR045336">
    <property type="entry name" value="MmgE_PrpD_N"/>
</dbReference>
<dbReference type="InterPro" id="IPR036148">
    <property type="entry name" value="MmgE/PrpD_sf"/>
</dbReference>
<evidence type="ECO:0000256" key="1">
    <source>
        <dbReference type="ARBA" id="ARBA00006174"/>
    </source>
</evidence>
<accession>A0A4Q7N7M1</accession>
<dbReference type="PANTHER" id="PTHR16943">
    <property type="entry name" value="2-METHYLCITRATE DEHYDRATASE-RELATED"/>
    <property type="match status" value="1"/>
</dbReference>
<evidence type="ECO:0000259" key="2">
    <source>
        <dbReference type="Pfam" id="PF03972"/>
    </source>
</evidence>
<dbReference type="Pfam" id="PF03972">
    <property type="entry name" value="MmgE_PrpD_N"/>
    <property type="match status" value="1"/>
</dbReference>
<dbReference type="Gene3D" id="1.10.4100.10">
    <property type="entry name" value="2-methylcitrate dehydratase PrpD"/>
    <property type="match status" value="1"/>
</dbReference>
<gene>
    <name evidence="4" type="ORF">EV675_4686</name>
</gene>
<reference evidence="4 5" key="1">
    <citation type="submission" date="2019-02" db="EMBL/GenBank/DDBJ databases">
        <title>Genomic Encyclopedia of Type Strains, Phase IV (KMG-IV): sequencing the most valuable type-strain genomes for metagenomic binning, comparative biology and taxonomic classification.</title>
        <authorList>
            <person name="Goeker M."/>
        </authorList>
    </citation>
    <scope>NUCLEOTIDE SEQUENCE [LARGE SCALE GENOMIC DNA]</scope>
    <source>
        <strain evidence="4 5">K24</strain>
    </source>
</reference>
<dbReference type="AlphaFoldDB" id="A0A4Q7N7M1"/>
<dbReference type="GO" id="GO:0016829">
    <property type="term" value="F:lyase activity"/>
    <property type="evidence" value="ECO:0007669"/>
    <property type="project" value="InterPro"/>
</dbReference>
<dbReference type="InterPro" id="IPR042188">
    <property type="entry name" value="MmgE/PrpD_sf_2"/>
</dbReference>
<evidence type="ECO:0000313" key="5">
    <source>
        <dbReference type="Proteomes" id="UP000292445"/>
    </source>
</evidence>
<comment type="similarity">
    <text evidence="1">Belongs to the PrpD family.</text>
</comment>
<feature type="domain" description="MmgE/PrpD C-terminal" evidence="3">
    <location>
        <begin position="277"/>
        <end position="428"/>
    </location>
</feature>
<dbReference type="InterPro" id="IPR042183">
    <property type="entry name" value="MmgE/PrpD_sf_1"/>
</dbReference>
<dbReference type="InterPro" id="IPR005656">
    <property type="entry name" value="MmgE_PrpD"/>
</dbReference>
<organism evidence="4 5">
    <name type="scientific">Pigmentiphaga kullae</name>
    <dbReference type="NCBI Taxonomy" id="151784"/>
    <lineage>
        <taxon>Bacteria</taxon>
        <taxon>Pseudomonadati</taxon>
        <taxon>Pseudomonadota</taxon>
        <taxon>Betaproteobacteria</taxon>
        <taxon>Burkholderiales</taxon>
        <taxon>Alcaligenaceae</taxon>
        <taxon>Pigmentiphaga</taxon>
    </lineage>
</organism>